<protein>
    <submittedName>
        <fullName evidence="2">Uncharacterized protein</fullName>
    </submittedName>
</protein>
<keyword evidence="1" id="KW-1133">Transmembrane helix</keyword>
<feature type="transmembrane region" description="Helical" evidence="1">
    <location>
        <begin position="170"/>
        <end position="188"/>
    </location>
</feature>
<feature type="transmembrane region" description="Helical" evidence="1">
    <location>
        <begin position="6"/>
        <end position="26"/>
    </location>
</feature>
<dbReference type="Gene3D" id="1.20.1280.290">
    <property type="match status" value="2"/>
</dbReference>
<keyword evidence="3" id="KW-1185">Reference proteome</keyword>
<dbReference type="EMBL" id="CANL01000061">
    <property type="protein sequence ID" value="CCM65268.1"/>
    <property type="molecule type" value="Genomic_DNA"/>
</dbReference>
<evidence type="ECO:0000313" key="2">
    <source>
        <dbReference type="EMBL" id="CCM65268.1"/>
    </source>
</evidence>
<evidence type="ECO:0000313" key="3">
    <source>
        <dbReference type="Proteomes" id="UP000018291"/>
    </source>
</evidence>
<comment type="caution">
    <text evidence="2">The sequence shown here is derived from an EMBL/GenBank/DDBJ whole genome shotgun (WGS) entry which is preliminary data.</text>
</comment>
<dbReference type="eggNOG" id="ENOG5033YG1">
    <property type="taxonomic scope" value="Bacteria"/>
</dbReference>
<dbReference type="OrthoDB" id="9989793at2"/>
<organism evidence="2 3">
    <name type="scientific">Candidatus Neomicrothrix parvicella RN1</name>
    <dbReference type="NCBI Taxonomy" id="1229780"/>
    <lineage>
        <taxon>Bacteria</taxon>
        <taxon>Bacillati</taxon>
        <taxon>Actinomycetota</taxon>
        <taxon>Acidimicrobiia</taxon>
        <taxon>Acidimicrobiales</taxon>
        <taxon>Microthrixaceae</taxon>
        <taxon>Candidatus Neomicrothrix</taxon>
    </lineage>
</organism>
<dbReference type="HOGENOM" id="CLU_1324895_0_0_11"/>
<sequence length="210" mass="21646">MSSIVLSAMLVVANVMGAGMIVPQVARLNRLKTTEGISAAWIGVGLAMNLWWVGYGLANGLWGIIPVSVVAFALYLVMAAQFVALNGLGSLRSCARGAALLGLLPVPALVLSGWPTAGLVVGLCYAIQFAPAALAAVRSDQLEGVSPVTWVMAGTEAAIWLVYGFHQGDAALIIGGGGGLAMSCLILVRLTRHVAARRAVTPADELVLAR</sequence>
<reference evidence="2 3" key="1">
    <citation type="journal article" date="2013" name="ISME J.">
        <title>Metabolic model for the filamentous 'Candidatus Microthrix parvicella' based on genomic and metagenomic analyses.</title>
        <authorList>
            <person name="Jon McIlroy S."/>
            <person name="Kristiansen R."/>
            <person name="Albertsen M."/>
            <person name="Michael Karst S."/>
            <person name="Rossetti S."/>
            <person name="Lund Nielsen J."/>
            <person name="Tandoi V."/>
            <person name="James Seviour R."/>
            <person name="Nielsen P.H."/>
        </authorList>
    </citation>
    <scope>NUCLEOTIDE SEQUENCE [LARGE SCALE GENOMIC DNA]</scope>
    <source>
        <strain evidence="2 3">RN1</strain>
    </source>
</reference>
<dbReference type="AlphaFoldDB" id="R4Z3H6"/>
<feature type="transmembrane region" description="Helical" evidence="1">
    <location>
        <begin position="97"/>
        <end position="114"/>
    </location>
</feature>
<keyword evidence="1" id="KW-0812">Transmembrane</keyword>
<gene>
    <name evidence="2" type="ORF">BN381_640015</name>
</gene>
<feature type="transmembrane region" description="Helical" evidence="1">
    <location>
        <begin position="38"/>
        <end position="58"/>
    </location>
</feature>
<dbReference type="STRING" id="1229780.BN381_640015"/>
<keyword evidence="1" id="KW-0472">Membrane</keyword>
<feature type="transmembrane region" description="Helical" evidence="1">
    <location>
        <begin position="64"/>
        <end position="85"/>
    </location>
</feature>
<accession>R4Z3H6</accession>
<dbReference type="Proteomes" id="UP000018291">
    <property type="component" value="Unassembled WGS sequence"/>
</dbReference>
<name>R4Z3H6_9ACTN</name>
<proteinExistence type="predicted"/>
<evidence type="ECO:0000256" key="1">
    <source>
        <dbReference type="SAM" id="Phobius"/>
    </source>
</evidence>
<dbReference type="RefSeq" id="WP_012229836.1">
    <property type="nucleotide sequence ID" value="NZ_HG422565.1"/>
</dbReference>